<comment type="similarity">
    <text evidence="3 11">Belongs to the UbiA prenyltransferase family.</text>
</comment>
<dbReference type="InterPro" id="IPR000537">
    <property type="entry name" value="UbiA_prenyltransferase"/>
</dbReference>
<feature type="transmembrane region" description="Helical" evidence="11">
    <location>
        <begin position="131"/>
        <end position="149"/>
    </location>
</feature>
<keyword evidence="10 11" id="KW-0472">Membrane</keyword>
<name>A0ABX8WN57_9GAMM</name>
<sequence length="307" mass="34179">MNSPLPPNWLEENRPALERLKIKAGAYIRLMRADKPIGWLLLLWPTWWGLWLAAKGVPAWKPLIVFTLGVWLTRAAGCVINDYADRWLDPHVARTKDRPLATGEVSGREALLLFAGLMLVAFGLVLTQNRLTIWMSVVGVVLAASYPYLKRYTYFPQVYLGMAFGWGIPMAFAAVQGSVPPVAWLLYIANILWSTAYDTWYAMVDREDDLRMGSKSTAILFGDADLVAQSVIYAVMFASLVLVGLRESLGHGYFVGLGIAALLVAWEFHHAKSRARDACFKAFRHNNWVGLAIFAGIAADFALRTSA</sequence>
<evidence type="ECO:0000256" key="1">
    <source>
        <dbReference type="ARBA" id="ARBA00001946"/>
    </source>
</evidence>
<evidence type="ECO:0000256" key="11">
    <source>
        <dbReference type="HAMAP-Rule" id="MF_01635"/>
    </source>
</evidence>
<proteinExistence type="inferred from homology"/>
<dbReference type="PROSITE" id="PS00943">
    <property type="entry name" value="UBIA"/>
    <property type="match status" value="1"/>
</dbReference>
<keyword evidence="11" id="KW-0460">Magnesium</keyword>
<dbReference type="InterPro" id="IPR039653">
    <property type="entry name" value="Prenyltransferase"/>
</dbReference>
<gene>
    <name evidence="11 13" type="primary">ubiA</name>
    <name evidence="13" type="ORF">H8L67_00590</name>
</gene>
<evidence type="ECO:0000313" key="14">
    <source>
        <dbReference type="Proteomes" id="UP000824755"/>
    </source>
</evidence>
<dbReference type="EMBL" id="CP080544">
    <property type="protein sequence ID" value="QYR53055.1"/>
    <property type="molecule type" value="Genomic_DNA"/>
</dbReference>
<evidence type="ECO:0000256" key="10">
    <source>
        <dbReference type="ARBA" id="ARBA00023136"/>
    </source>
</evidence>
<dbReference type="Pfam" id="PF01040">
    <property type="entry name" value="UbiA"/>
    <property type="match status" value="1"/>
</dbReference>
<dbReference type="InterPro" id="IPR044878">
    <property type="entry name" value="UbiA_sf"/>
</dbReference>
<evidence type="ECO:0000256" key="4">
    <source>
        <dbReference type="ARBA" id="ARBA00022475"/>
    </source>
</evidence>
<comment type="function">
    <text evidence="11">Catalyzes the prenylation of para-hydroxybenzoate (PHB) with an all-trans polyprenyl group. Mediates the second step in the final reaction sequence of ubiquinone-8 (UQ-8) biosynthesis, which is the condensation of the polyisoprenoid side chain with PHB, generating the first membrane-bound Q intermediate 3-octaprenyl-4-hydroxybenzoate.</text>
</comment>
<feature type="transmembrane region" description="Helical" evidence="11">
    <location>
        <begin position="105"/>
        <end position="125"/>
    </location>
</feature>
<comment type="cofactor">
    <cofactor evidence="1 11">
        <name>Mg(2+)</name>
        <dbReference type="ChEBI" id="CHEBI:18420"/>
    </cofactor>
</comment>
<evidence type="ECO:0000313" key="13">
    <source>
        <dbReference type="EMBL" id="QYR53055.1"/>
    </source>
</evidence>
<keyword evidence="14" id="KW-1185">Reference proteome</keyword>
<dbReference type="RefSeq" id="WP_220379874.1">
    <property type="nucleotide sequence ID" value="NZ_CP080544.1"/>
</dbReference>
<keyword evidence="5 11" id="KW-0997">Cell inner membrane</keyword>
<keyword evidence="8 11" id="KW-0812">Transmembrane</keyword>
<reference evidence="13 14" key="1">
    <citation type="submission" date="2021-08" db="EMBL/GenBank/DDBJ databases">
        <title>Lysobacter sp. strain CJ11 Genome sequencing and assembly.</title>
        <authorList>
            <person name="Kim I."/>
        </authorList>
    </citation>
    <scope>NUCLEOTIDE SEQUENCE [LARGE SCALE GENOMIC DNA]</scope>
    <source>
        <strain evidence="13 14">CJ11</strain>
    </source>
</reference>
<organism evidence="13 14">
    <name type="scientific">Lysobacter soyae</name>
    <dbReference type="NCBI Taxonomy" id="2764185"/>
    <lineage>
        <taxon>Bacteria</taxon>
        <taxon>Pseudomonadati</taxon>
        <taxon>Pseudomonadota</taxon>
        <taxon>Gammaproteobacteria</taxon>
        <taxon>Lysobacterales</taxon>
        <taxon>Lysobacteraceae</taxon>
        <taxon>Lysobacter</taxon>
    </lineage>
</organism>
<feature type="transmembrane region" description="Helical" evidence="11">
    <location>
        <begin position="158"/>
        <end position="176"/>
    </location>
</feature>
<keyword evidence="9 11" id="KW-1133">Transmembrane helix</keyword>
<protein>
    <recommendedName>
        <fullName evidence="11 12">4-hydroxybenzoate octaprenyltransferase</fullName>
        <ecNumber evidence="11 12">2.5.1.39</ecNumber>
    </recommendedName>
    <alternativeName>
        <fullName evidence="11">4-HB polyprenyltransferase</fullName>
    </alternativeName>
</protein>
<comment type="subcellular location">
    <subcellularLocation>
        <location evidence="11">Cell inner membrane</location>
        <topology evidence="11">Multi-pass membrane protein</topology>
    </subcellularLocation>
    <subcellularLocation>
        <location evidence="2">Membrane</location>
        <topology evidence="2">Multi-pass membrane protein</topology>
    </subcellularLocation>
</comment>
<dbReference type="InterPro" id="IPR006370">
    <property type="entry name" value="HB_polyprenyltransferase-like"/>
</dbReference>
<dbReference type="EC" id="2.5.1.39" evidence="11 12"/>
<evidence type="ECO:0000256" key="5">
    <source>
        <dbReference type="ARBA" id="ARBA00022519"/>
    </source>
</evidence>
<dbReference type="Gene3D" id="1.10.357.140">
    <property type="entry name" value="UbiA prenyltransferase"/>
    <property type="match status" value="1"/>
</dbReference>
<evidence type="ECO:0000256" key="9">
    <source>
        <dbReference type="ARBA" id="ARBA00022989"/>
    </source>
</evidence>
<feature type="transmembrane region" description="Helical" evidence="11">
    <location>
        <begin position="224"/>
        <end position="245"/>
    </location>
</feature>
<evidence type="ECO:0000256" key="8">
    <source>
        <dbReference type="ARBA" id="ARBA00022692"/>
    </source>
</evidence>
<comment type="catalytic activity">
    <reaction evidence="11">
        <text>all-trans-octaprenyl diphosphate + 4-hydroxybenzoate = 4-hydroxy-3-(all-trans-octaprenyl)benzoate + diphosphate</text>
        <dbReference type="Rhea" id="RHEA:27782"/>
        <dbReference type="ChEBI" id="CHEBI:1617"/>
        <dbReference type="ChEBI" id="CHEBI:17879"/>
        <dbReference type="ChEBI" id="CHEBI:33019"/>
        <dbReference type="ChEBI" id="CHEBI:57711"/>
        <dbReference type="EC" id="2.5.1.39"/>
    </reaction>
</comment>
<evidence type="ECO:0000256" key="3">
    <source>
        <dbReference type="ARBA" id="ARBA00005985"/>
    </source>
</evidence>
<dbReference type="NCBIfam" id="TIGR01474">
    <property type="entry name" value="ubiA_proteo"/>
    <property type="match status" value="1"/>
</dbReference>
<evidence type="ECO:0000256" key="7">
    <source>
        <dbReference type="ARBA" id="ARBA00022688"/>
    </source>
</evidence>
<evidence type="ECO:0000256" key="2">
    <source>
        <dbReference type="ARBA" id="ARBA00004141"/>
    </source>
</evidence>
<dbReference type="InterPro" id="IPR030470">
    <property type="entry name" value="UbiA_prenylTrfase_CS"/>
</dbReference>
<feature type="transmembrane region" description="Helical" evidence="11">
    <location>
        <begin position="182"/>
        <end position="203"/>
    </location>
</feature>
<feature type="transmembrane region" description="Helical" evidence="11">
    <location>
        <begin position="288"/>
        <end position="306"/>
    </location>
</feature>
<evidence type="ECO:0000256" key="6">
    <source>
        <dbReference type="ARBA" id="ARBA00022679"/>
    </source>
</evidence>
<evidence type="ECO:0000256" key="12">
    <source>
        <dbReference type="NCBIfam" id="TIGR01474"/>
    </source>
</evidence>
<dbReference type="PANTHER" id="PTHR11048:SF28">
    <property type="entry name" value="4-HYDROXYBENZOATE POLYPRENYLTRANSFERASE, MITOCHONDRIAL"/>
    <property type="match status" value="1"/>
</dbReference>
<dbReference type="PANTHER" id="PTHR11048">
    <property type="entry name" value="PRENYLTRANSFERASES"/>
    <property type="match status" value="1"/>
</dbReference>
<keyword evidence="4 11" id="KW-1003">Cell membrane</keyword>
<keyword evidence="6 11" id="KW-0808">Transferase</keyword>
<dbReference type="CDD" id="cd13959">
    <property type="entry name" value="PT_UbiA_COQ2"/>
    <property type="match status" value="1"/>
</dbReference>
<feature type="transmembrane region" description="Helical" evidence="11">
    <location>
        <begin position="251"/>
        <end position="268"/>
    </location>
</feature>
<dbReference type="Gene3D" id="1.20.120.1780">
    <property type="entry name" value="UbiA prenyltransferase"/>
    <property type="match status" value="1"/>
</dbReference>
<dbReference type="GO" id="GO:0008412">
    <property type="term" value="F:4-hydroxybenzoate polyprenyltransferase activity"/>
    <property type="evidence" value="ECO:0007669"/>
    <property type="project" value="UniProtKB-EC"/>
</dbReference>
<dbReference type="HAMAP" id="MF_01635">
    <property type="entry name" value="UbiA"/>
    <property type="match status" value="1"/>
</dbReference>
<dbReference type="Proteomes" id="UP000824755">
    <property type="component" value="Chromosome"/>
</dbReference>
<keyword evidence="7 11" id="KW-0831">Ubiquinone biosynthesis</keyword>
<accession>A0ABX8WN57</accession>
<comment type="pathway">
    <text evidence="11">Cofactor biosynthesis; ubiquinone biosynthesis.</text>
</comment>